<dbReference type="Proteomes" id="UP000639338">
    <property type="component" value="Unassembled WGS sequence"/>
</dbReference>
<feature type="signal peptide" evidence="5">
    <location>
        <begin position="1"/>
        <end position="22"/>
    </location>
</feature>
<dbReference type="InterPro" id="IPR035914">
    <property type="entry name" value="Sperma_CUB_dom_sf"/>
</dbReference>
<organism evidence="7 8">
    <name type="scientific">Aphidius gifuensis</name>
    <name type="common">Parasitoid wasp</name>
    <dbReference type="NCBI Taxonomy" id="684658"/>
    <lineage>
        <taxon>Eukaryota</taxon>
        <taxon>Metazoa</taxon>
        <taxon>Ecdysozoa</taxon>
        <taxon>Arthropoda</taxon>
        <taxon>Hexapoda</taxon>
        <taxon>Insecta</taxon>
        <taxon>Pterygota</taxon>
        <taxon>Neoptera</taxon>
        <taxon>Endopterygota</taxon>
        <taxon>Hymenoptera</taxon>
        <taxon>Apocrita</taxon>
        <taxon>Ichneumonoidea</taxon>
        <taxon>Braconidae</taxon>
        <taxon>Aphidiinae</taxon>
        <taxon>Aphidius</taxon>
    </lineage>
</organism>
<keyword evidence="2" id="KW-1015">Disulfide bond</keyword>
<dbReference type="SMART" id="SM00042">
    <property type="entry name" value="CUB"/>
    <property type="match status" value="1"/>
</dbReference>
<dbReference type="PANTHER" id="PTHR24251">
    <property type="entry name" value="OVOCHYMASE-RELATED"/>
    <property type="match status" value="1"/>
</dbReference>
<evidence type="ECO:0000313" key="8">
    <source>
        <dbReference type="Proteomes" id="UP000639338"/>
    </source>
</evidence>
<dbReference type="Gene3D" id="2.60.120.290">
    <property type="entry name" value="Spermadhesin, CUB domain"/>
    <property type="match status" value="1"/>
</dbReference>
<comment type="caution">
    <text evidence="3">Lacks conserved residue(s) required for the propagation of feature annotation.</text>
</comment>
<evidence type="ECO:0000256" key="1">
    <source>
        <dbReference type="ARBA" id="ARBA00022737"/>
    </source>
</evidence>
<feature type="domain" description="CUB" evidence="6">
    <location>
        <begin position="206"/>
        <end position="320"/>
    </location>
</feature>
<dbReference type="InterPro" id="IPR000859">
    <property type="entry name" value="CUB_dom"/>
</dbReference>
<dbReference type="OrthoDB" id="6431754at2759"/>
<keyword evidence="4" id="KW-0812">Transmembrane</keyword>
<protein>
    <recommendedName>
        <fullName evidence="6">CUB domain-containing protein</fullName>
    </recommendedName>
</protein>
<dbReference type="SUPFAM" id="SSF49854">
    <property type="entry name" value="Spermadhesin, CUB domain"/>
    <property type="match status" value="1"/>
</dbReference>
<evidence type="ECO:0000313" key="7">
    <source>
        <dbReference type="EMBL" id="KAF7997051.1"/>
    </source>
</evidence>
<feature type="transmembrane region" description="Helical" evidence="4">
    <location>
        <begin position="426"/>
        <end position="448"/>
    </location>
</feature>
<dbReference type="PROSITE" id="PS01180">
    <property type="entry name" value="CUB"/>
    <property type="match status" value="1"/>
</dbReference>
<accession>A0A834Y5V6</accession>
<gene>
    <name evidence="7" type="ORF">HCN44_005328</name>
</gene>
<keyword evidence="4" id="KW-0472">Membrane</keyword>
<proteinExistence type="predicted"/>
<keyword evidence="5" id="KW-0732">Signal</keyword>
<keyword evidence="8" id="KW-1185">Reference proteome</keyword>
<keyword evidence="4" id="KW-1133">Transmembrane helix</keyword>
<evidence type="ECO:0000256" key="2">
    <source>
        <dbReference type="ARBA" id="ARBA00023157"/>
    </source>
</evidence>
<dbReference type="AlphaFoldDB" id="A0A834Y5V6"/>
<dbReference type="CDD" id="cd00041">
    <property type="entry name" value="CUB"/>
    <property type="match status" value="1"/>
</dbReference>
<name>A0A834Y5V6_APHGI</name>
<evidence type="ECO:0000259" key="6">
    <source>
        <dbReference type="PROSITE" id="PS01180"/>
    </source>
</evidence>
<reference evidence="7 8" key="1">
    <citation type="submission" date="2020-08" db="EMBL/GenBank/DDBJ databases">
        <title>Aphidius gifuensis genome sequencing and assembly.</title>
        <authorList>
            <person name="Du Z."/>
        </authorList>
    </citation>
    <scope>NUCLEOTIDE SEQUENCE [LARGE SCALE GENOMIC DNA]</scope>
    <source>
        <strain evidence="7">YNYX2018</strain>
        <tissue evidence="7">Adults</tissue>
    </source>
</reference>
<keyword evidence="1" id="KW-0677">Repeat</keyword>
<evidence type="ECO:0000256" key="3">
    <source>
        <dbReference type="PROSITE-ProRule" id="PRU00059"/>
    </source>
</evidence>
<sequence>MQAWRCLSIALIALMTLENVTTITNNKNNKRITNILKAVKLPGGYMEIIQEDYCSDIKIIRLTCRSLRAFIFVLEAEYQREKTITCGSNYNNTSELINNKNSVKISDSDKNNKKIDNSKRSILFRDYHPKPITMVQIKLRGNYFRDEKDENNLIIDMRNSFNRKCSGHHHCRFNMPDNHPGSSKWQPANLHLKYACIPEAAVRRYCNVEVTINEGETGYIKSPGYPLYYQGEHTCGWIFKTIPGRRISLVFHDLNIRSPESNGNCVDFIRIEENDKIIFESCGTKIGTTIISKTNKIILHFITSSKLYPARGFFLKYEAIGCPDIIPPNGSFISNDTHNTRTFQCHSGNIFSDTGKQSKTLDCQGKNWNKTINLLPACINATTSTILKTETDNNRLTDLSSDNILGAGVRFDRAENKYINMDDSDVFIPCTIIGMIIFCNFFIVYFIFQHRKRLGSYDETKEAVAFNKKTAVVTGAGPSLV</sequence>
<dbReference type="EMBL" id="JACMRX010000001">
    <property type="protein sequence ID" value="KAF7997051.1"/>
    <property type="molecule type" value="Genomic_DNA"/>
</dbReference>
<evidence type="ECO:0000256" key="5">
    <source>
        <dbReference type="SAM" id="SignalP"/>
    </source>
</evidence>
<feature type="chain" id="PRO_5032506691" description="CUB domain-containing protein" evidence="5">
    <location>
        <begin position="23"/>
        <end position="481"/>
    </location>
</feature>
<dbReference type="Pfam" id="PF00431">
    <property type="entry name" value="CUB"/>
    <property type="match status" value="1"/>
</dbReference>
<comment type="caution">
    <text evidence="7">The sequence shown here is derived from an EMBL/GenBank/DDBJ whole genome shotgun (WGS) entry which is preliminary data.</text>
</comment>
<evidence type="ECO:0000256" key="4">
    <source>
        <dbReference type="SAM" id="Phobius"/>
    </source>
</evidence>